<accession>A0A0A9CA46</accession>
<feature type="region of interest" description="Disordered" evidence="1">
    <location>
        <begin position="30"/>
        <end position="55"/>
    </location>
</feature>
<evidence type="ECO:0000256" key="1">
    <source>
        <dbReference type="SAM" id="MobiDB-lite"/>
    </source>
</evidence>
<proteinExistence type="predicted"/>
<protein>
    <submittedName>
        <fullName evidence="2">Uncharacterized protein</fullName>
    </submittedName>
</protein>
<reference evidence="2" key="1">
    <citation type="submission" date="2014-09" db="EMBL/GenBank/DDBJ databases">
        <authorList>
            <person name="Magalhaes I.L.F."/>
            <person name="Oliveira U."/>
            <person name="Santos F.R."/>
            <person name="Vidigal T.H.D.A."/>
            <person name="Brescovit A.D."/>
            <person name="Santos A.J."/>
        </authorList>
    </citation>
    <scope>NUCLEOTIDE SEQUENCE</scope>
    <source>
        <tissue evidence="2">Shoot tissue taken approximately 20 cm above the soil surface</tissue>
    </source>
</reference>
<feature type="compositionally biased region" description="Low complexity" evidence="1">
    <location>
        <begin position="30"/>
        <end position="44"/>
    </location>
</feature>
<evidence type="ECO:0000313" key="2">
    <source>
        <dbReference type="EMBL" id="JAD72446.1"/>
    </source>
</evidence>
<name>A0A0A9CA46_ARUDO</name>
<dbReference type="EMBL" id="GBRH01225449">
    <property type="protein sequence ID" value="JAD72446.1"/>
    <property type="molecule type" value="Transcribed_RNA"/>
</dbReference>
<organism evidence="2">
    <name type="scientific">Arundo donax</name>
    <name type="common">Giant reed</name>
    <name type="synonym">Donax arundinaceus</name>
    <dbReference type="NCBI Taxonomy" id="35708"/>
    <lineage>
        <taxon>Eukaryota</taxon>
        <taxon>Viridiplantae</taxon>
        <taxon>Streptophyta</taxon>
        <taxon>Embryophyta</taxon>
        <taxon>Tracheophyta</taxon>
        <taxon>Spermatophyta</taxon>
        <taxon>Magnoliopsida</taxon>
        <taxon>Liliopsida</taxon>
        <taxon>Poales</taxon>
        <taxon>Poaceae</taxon>
        <taxon>PACMAD clade</taxon>
        <taxon>Arundinoideae</taxon>
        <taxon>Arundineae</taxon>
        <taxon>Arundo</taxon>
    </lineage>
</organism>
<sequence length="55" mass="5890">MNRVHFRNTFLLSISLGSVPSLNPVARLARSSSRTKTTMSSAAKRMAPVGTLSNA</sequence>
<reference evidence="2" key="2">
    <citation type="journal article" date="2015" name="Data Brief">
        <title>Shoot transcriptome of the giant reed, Arundo donax.</title>
        <authorList>
            <person name="Barrero R.A."/>
            <person name="Guerrero F.D."/>
            <person name="Moolhuijzen P."/>
            <person name="Goolsby J.A."/>
            <person name="Tidwell J."/>
            <person name="Bellgard S.E."/>
            <person name="Bellgard M.I."/>
        </authorList>
    </citation>
    <scope>NUCLEOTIDE SEQUENCE</scope>
    <source>
        <tissue evidence="2">Shoot tissue taken approximately 20 cm above the soil surface</tissue>
    </source>
</reference>
<dbReference type="AlphaFoldDB" id="A0A0A9CA46"/>